<proteinExistence type="predicted"/>
<name>A0A382CF25_9ZZZZ</name>
<dbReference type="Gene3D" id="3.10.20.30">
    <property type="match status" value="1"/>
</dbReference>
<reference evidence="1" key="1">
    <citation type="submission" date="2018-05" db="EMBL/GenBank/DDBJ databases">
        <authorList>
            <person name="Lanie J.A."/>
            <person name="Ng W.-L."/>
            <person name="Kazmierczak K.M."/>
            <person name="Andrzejewski T.M."/>
            <person name="Davidsen T.M."/>
            <person name="Wayne K.J."/>
            <person name="Tettelin H."/>
            <person name="Glass J.I."/>
            <person name="Rusch D."/>
            <person name="Podicherti R."/>
            <person name="Tsui H.-C.T."/>
            <person name="Winkler M.E."/>
        </authorList>
    </citation>
    <scope>NUCLEOTIDE SEQUENCE</scope>
</reference>
<evidence type="ECO:0008006" key="2">
    <source>
        <dbReference type="Google" id="ProtNLM"/>
    </source>
</evidence>
<dbReference type="AlphaFoldDB" id="A0A382CF25"/>
<organism evidence="1">
    <name type="scientific">marine metagenome</name>
    <dbReference type="NCBI Taxonomy" id="408172"/>
    <lineage>
        <taxon>unclassified sequences</taxon>
        <taxon>metagenomes</taxon>
        <taxon>ecological metagenomes</taxon>
    </lineage>
</organism>
<protein>
    <recommendedName>
        <fullName evidence="2">Molybdopterin synthase sulfur carrier subunit</fullName>
    </recommendedName>
</protein>
<dbReference type="PANTHER" id="PTHR38031:SF1">
    <property type="entry name" value="SULFUR CARRIER PROTEIN CYSO"/>
    <property type="match status" value="1"/>
</dbReference>
<dbReference type="InterPro" id="IPR003749">
    <property type="entry name" value="ThiS/MoaD-like"/>
</dbReference>
<dbReference type="Pfam" id="PF02597">
    <property type="entry name" value="ThiS"/>
    <property type="match status" value="1"/>
</dbReference>
<gene>
    <name evidence="1" type="ORF">METZ01_LOCUS177652</name>
</gene>
<accession>A0A382CF25</accession>
<evidence type="ECO:0000313" key="1">
    <source>
        <dbReference type="EMBL" id="SVB24798.1"/>
    </source>
</evidence>
<dbReference type="InterPro" id="IPR012675">
    <property type="entry name" value="Beta-grasp_dom_sf"/>
</dbReference>
<dbReference type="PANTHER" id="PTHR38031">
    <property type="entry name" value="SULFUR CARRIER PROTEIN SLR0821-RELATED"/>
    <property type="match status" value="1"/>
</dbReference>
<dbReference type="SUPFAM" id="SSF54285">
    <property type="entry name" value="MoaD/ThiS"/>
    <property type="match status" value="1"/>
</dbReference>
<sequence>MAIQILIPTPLRVYTDNQDTVEAEGSTVGELLANMTDQYTELRKHLYREDGKLRSFVNIYLNDDDIRYLDKEKTPVTSEDTVSIVPSVAGGGCL</sequence>
<dbReference type="EMBL" id="UINC01034250">
    <property type="protein sequence ID" value="SVB24798.1"/>
    <property type="molecule type" value="Genomic_DNA"/>
</dbReference>
<dbReference type="CDD" id="cd17074">
    <property type="entry name" value="Ubl_CysO_like"/>
    <property type="match status" value="1"/>
</dbReference>
<dbReference type="InterPro" id="IPR052045">
    <property type="entry name" value="Sulfur_Carrier/Prot_Modifier"/>
</dbReference>
<dbReference type="InterPro" id="IPR016155">
    <property type="entry name" value="Mopterin_synth/thiamin_S_b"/>
</dbReference>